<dbReference type="GO" id="GO:0006829">
    <property type="term" value="P:zinc ion transport"/>
    <property type="evidence" value="ECO:0007669"/>
    <property type="project" value="InterPro"/>
</dbReference>
<organism evidence="8">
    <name type="scientific">Arcella intermedia</name>
    <dbReference type="NCBI Taxonomy" id="1963864"/>
    <lineage>
        <taxon>Eukaryota</taxon>
        <taxon>Amoebozoa</taxon>
        <taxon>Tubulinea</taxon>
        <taxon>Elardia</taxon>
        <taxon>Arcellinida</taxon>
        <taxon>Sphaerothecina</taxon>
        <taxon>Arcellidae</taxon>
        <taxon>Arcella</taxon>
    </lineage>
</organism>
<sequence>MRERIKESLQTMKQEKASEAASTAVTIALCGNVINTIGKFLAYLYTGSNSMLSEALHSTADVANQTLLFVGVKRSKRPPTQEYPYGFEGERFVYALISATSIFFLGACFSIYHGIYHILHPSELENLGWAMASLSLSACIESISFSRGVIAVRKGAKENDMTFFEYLKKGSDPMGVAVVMEDGAALVGLFIAGGSLGMSYITGSTLYDALGSVLIGTLLAYIAGFLIVKNARSLSTRSVPQQKKATLIQFLKQDPIVQSLHDVKAVQIGVEAISLSASIEFDGEAVAKKFLEKNPHIVEDLITHKEDPEAIQRIMVSYGTQIVSYLGDEVDRIEQELKAKAPEVKFVDLESN</sequence>
<dbReference type="PANTHER" id="PTHR13414:SF9">
    <property type="entry name" value="PROTON-COUPLED ZINC ANTIPORTER SLC30A9, MITOCHONDRIAL"/>
    <property type="match status" value="1"/>
</dbReference>
<dbReference type="InterPro" id="IPR058533">
    <property type="entry name" value="Cation_efflux_TM"/>
</dbReference>
<dbReference type="EMBL" id="GIBP01004039">
    <property type="protein sequence ID" value="NDV33008.1"/>
    <property type="molecule type" value="Transcribed_RNA"/>
</dbReference>
<name>A0A6B2L862_9EUKA</name>
<dbReference type="SUPFAM" id="SSF161111">
    <property type="entry name" value="Cation efflux protein transmembrane domain-like"/>
    <property type="match status" value="1"/>
</dbReference>
<evidence type="ECO:0000256" key="5">
    <source>
        <dbReference type="ARBA" id="ARBA00023136"/>
    </source>
</evidence>
<evidence type="ECO:0000256" key="4">
    <source>
        <dbReference type="ARBA" id="ARBA00022989"/>
    </source>
</evidence>
<dbReference type="GO" id="GO:0006882">
    <property type="term" value="P:intracellular zinc ion homeostasis"/>
    <property type="evidence" value="ECO:0007669"/>
    <property type="project" value="TreeGrafter"/>
</dbReference>
<dbReference type="InterPro" id="IPR027469">
    <property type="entry name" value="Cation_efflux_TMD_sf"/>
</dbReference>
<dbReference type="InterPro" id="IPR002524">
    <property type="entry name" value="Cation_efflux"/>
</dbReference>
<evidence type="ECO:0000256" key="2">
    <source>
        <dbReference type="ARBA" id="ARBA00022448"/>
    </source>
</evidence>
<feature type="transmembrane region" description="Helical" evidence="6">
    <location>
        <begin position="92"/>
        <end position="115"/>
    </location>
</feature>
<dbReference type="GO" id="GO:0005783">
    <property type="term" value="C:endoplasmic reticulum"/>
    <property type="evidence" value="ECO:0007669"/>
    <property type="project" value="TreeGrafter"/>
</dbReference>
<keyword evidence="2" id="KW-0813">Transport</keyword>
<feature type="domain" description="Cation efflux protein transmembrane" evidence="7">
    <location>
        <begin position="25"/>
        <end position="234"/>
    </location>
</feature>
<accession>A0A6B2L862</accession>
<keyword evidence="4 6" id="KW-1133">Transmembrane helix</keyword>
<dbReference type="NCBIfam" id="TIGR01297">
    <property type="entry name" value="CDF"/>
    <property type="match status" value="1"/>
</dbReference>
<reference evidence="8" key="1">
    <citation type="journal article" date="2020" name="J. Eukaryot. Microbiol.">
        <title>De novo Sequencing, Assembly and Annotation of the Transcriptome for the Free-Living Testate Amoeba Arcella intermedia.</title>
        <authorList>
            <person name="Ribeiro G.M."/>
            <person name="Porfirio-Sousa A.L."/>
            <person name="Maurer-Alcala X.X."/>
            <person name="Katz L.A."/>
            <person name="Lahr D.J.G."/>
        </authorList>
    </citation>
    <scope>NUCLEOTIDE SEQUENCE</scope>
</reference>
<dbReference type="AlphaFoldDB" id="A0A6B2L862"/>
<dbReference type="InterPro" id="IPR040177">
    <property type="entry name" value="SLC30A9"/>
</dbReference>
<evidence type="ECO:0000256" key="3">
    <source>
        <dbReference type="ARBA" id="ARBA00022692"/>
    </source>
</evidence>
<dbReference type="PANTHER" id="PTHR13414">
    <property type="entry name" value="HUEL-CATION TRANSPORTER"/>
    <property type="match status" value="1"/>
</dbReference>
<dbReference type="Pfam" id="PF01545">
    <property type="entry name" value="Cation_efflux"/>
    <property type="match status" value="1"/>
</dbReference>
<evidence type="ECO:0000259" key="7">
    <source>
        <dbReference type="Pfam" id="PF01545"/>
    </source>
</evidence>
<evidence type="ECO:0000256" key="6">
    <source>
        <dbReference type="SAM" id="Phobius"/>
    </source>
</evidence>
<dbReference type="Gene3D" id="1.20.1510.10">
    <property type="entry name" value="Cation efflux protein transmembrane domain"/>
    <property type="match status" value="1"/>
</dbReference>
<dbReference type="GO" id="GO:0016020">
    <property type="term" value="C:membrane"/>
    <property type="evidence" value="ECO:0007669"/>
    <property type="project" value="UniProtKB-SubCell"/>
</dbReference>
<feature type="transmembrane region" description="Helical" evidence="6">
    <location>
        <begin position="209"/>
        <end position="228"/>
    </location>
</feature>
<evidence type="ECO:0000313" key="8">
    <source>
        <dbReference type="EMBL" id="NDV33008.1"/>
    </source>
</evidence>
<keyword evidence="3 6" id="KW-0812">Transmembrane</keyword>
<proteinExistence type="predicted"/>
<feature type="transmembrane region" description="Helical" evidence="6">
    <location>
        <begin position="173"/>
        <end position="197"/>
    </location>
</feature>
<evidence type="ECO:0000256" key="1">
    <source>
        <dbReference type="ARBA" id="ARBA00004141"/>
    </source>
</evidence>
<dbReference type="GO" id="GO:0008324">
    <property type="term" value="F:monoatomic cation transmembrane transporter activity"/>
    <property type="evidence" value="ECO:0007669"/>
    <property type="project" value="InterPro"/>
</dbReference>
<protein>
    <recommendedName>
        <fullName evidence="7">Cation efflux protein transmembrane domain-containing protein</fullName>
    </recommendedName>
</protein>
<feature type="transmembrane region" description="Helical" evidence="6">
    <location>
        <begin position="127"/>
        <end position="152"/>
    </location>
</feature>
<keyword evidence="5 6" id="KW-0472">Membrane</keyword>
<comment type="subcellular location">
    <subcellularLocation>
        <location evidence="1">Membrane</location>
        <topology evidence="1">Multi-pass membrane protein</topology>
    </subcellularLocation>
</comment>